<evidence type="ECO:0000313" key="2">
    <source>
        <dbReference type="EMBL" id="KAI1726019.1"/>
    </source>
</evidence>
<dbReference type="GO" id="GO:0019226">
    <property type="term" value="P:transmission of nerve impulse"/>
    <property type="evidence" value="ECO:0007669"/>
    <property type="project" value="TreeGrafter"/>
</dbReference>
<dbReference type="GO" id="GO:0051968">
    <property type="term" value="P:positive regulation of synaptic transmission, glutamatergic"/>
    <property type="evidence" value="ECO:0007669"/>
    <property type="project" value="TreeGrafter"/>
</dbReference>
<dbReference type="GO" id="GO:0098943">
    <property type="term" value="P:neurotransmitter receptor transport, postsynaptic endosome to lysosome"/>
    <property type="evidence" value="ECO:0007669"/>
    <property type="project" value="TreeGrafter"/>
</dbReference>
<feature type="transmembrane region" description="Helical" evidence="1">
    <location>
        <begin position="280"/>
        <end position="300"/>
    </location>
</feature>
<dbReference type="Gene3D" id="1.20.140.150">
    <property type="match status" value="1"/>
</dbReference>
<feature type="transmembrane region" description="Helical" evidence="1">
    <location>
        <begin position="205"/>
        <end position="226"/>
    </location>
</feature>
<feature type="transmembrane region" description="Helical" evidence="1">
    <location>
        <begin position="233"/>
        <end position="254"/>
    </location>
</feature>
<organism evidence="2 3">
    <name type="scientific">Ditylenchus destructor</name>
    <dbReference type="NCBI Taxonomy" id="166010"/>
    <lineage>
        <taxon>Eukaryota</taxon>
        <taxon>Metazoa</taxon>
        <taxon>Ecdysozoa</taxon>
        <taxon>Nematoda</taxon>
        <taxon>Chromadorea</taxon>
        <taxon>Rhabditida</taxon>
        <taxon>Tylenchina</taxon>
        <taxon>Tylenchomorpha</taxon>
        <taxon>Sphaerularioidea</taxon>
        <taxon>Anguinidae</taxon>
        <taxon>Anguininae</taxon>
        <taxon>Ditylenchus</taxon>
    </lineage>
</organism>
<protein>
    <submittedName>
        <fullName evidence="2">Voltage-dependent calcium channel gamma-7 subunit</fullName>
    </submittedName>
</protein>
<accession>A0AAD4RC72</accession>
<evidence type="ECO:0000256" key="1">
    <source>
        <dbReference type="SAM" id="Phobius"/>
    </source>
</evidence>
<dbReference type="GO" id="GO:0032281">
    <property type="term" value="C:AMPA glutamate receptor complex"/>
    <property type="evidence" value="ECO:0007669"/>
    <property type="project" value="TreeGrafter"/>
</dbReference>
<sequence length="409" mass="45877">MALQRANSIRGSYKSHLPFSVLQSPEVFMERPRLSTDEWTAERSHMPLQKYSKPAFKRTYYAEEPRKTSGKKKWRVRFIKWIINTRCTENSIWASSATIGLITLCLQGIPMFLLDWVHITEPHPINMIDEKGDPVEVQFTYNAGYFQMCRTLTANLSALGIIEDEPVHMENPEICVENSIYTGKDLSDFSFATNAILVRLTIPTVLHLAGTLLTGFAFMLSFVGYWKKSSKTLCSAIFYVLGGLAVLIGMLQMICIVDDEMYPRMKPNSAGEPSVFSFKYGYSLMAAALSFLPIQICVYLQTSAYFNRFPKPHQKAIAVPGLSELLQQVAIIRSRSHQLGRLPSVTTPSLICGSGSSANSGVSVNFAARRRESRTSKDFGVFGIQQEVRNVVPPLTESFVRRPSAQLVL</sequence>
<dbReference type="PANTHER" id="PTHR12107:SF6">
    <property type="entry name" value="STARGAZIN (MAMMALIAN CALCIUM CHANNEL) HOMOLOG"/>
    <property type="match status" value="1"/>
</dbReference>
<keyword evidence="1" id="KW-0812">Transmembrane</keyword>
<reference evidence="2" key="1">
    <citation type="submission" date="2022-01" db="EMBL/GenBank/DDBJ databases">
        <title>Genome Sequence Resource for Two Populations of Ditylenchus destructor, the Migratory Endoparasitic Phytonematode.</title>
        <authorList>
            <person name="Zhang H."/>
            <person name="Lin R."/>
            <person name="Xie B."/>
        </authorList>
    </citation>
    <scope>NUCLEOTIDE SEQUENCE</scope>
    <source>
        <strain evidence="2">BazhouSP</strain>
    </source>
</reference>
<keyword evidence="1" id="KW-0472">Membrane</keyword>
<dbReference type="InterPro" id="IPR051072">
    <property type="entry name" value="CACNG_subunit"/>
</dbReference>
<dbReference type="GO" id="GO:0099590">
    <property type="term" value="P:neurotransmitter receptor internalization"/>
    <property type="evidence" value="ECO:0007669"/>
    <property type="project" value="TreeGrafter"/>
</dbReference>
<proteinExistence type="predicted"/>
<keyword evidence="3" id="KW-1185">Reference proteome</keyword>
<name>A0AAD4RC72_9BILA</name>
<evidence type="ECO:0000313" key="3">
    <source>
        <dbReference type="Proteomes" id="UP001201812"/>
    </source>
</evidence>
<keyword evidence="1" id="KW-1133">Transmembrane helix</keyword>
<dbReference type="EMBL" id="JAKKPZ010000002">
    <property type="protein sequence ID" value="KAI1726019.1"/>
    <property type="molecule type" value="Genomic_DNA"/>
</dbReference>
<dbReference type="GO" id="GO:0016247">
    <property type="term" value="F:channel regulator activity"/>
    <property type="evidence" value="ECO:0007669"/>
    <property type="project" value="TreeGrafter"/>
</dbReference>
<gene>
    <name evidence="2" type="ORF">DdX_02712</name>
</gene>
<dbReference type="GO" id="GO:0005245">
    <property type="term" value="F:voltage-gated calcium channel activity"/>
    <property type="evidence" value="ECO:0007669"/>
    <property type="project" value="TreeGrafter"/>
</dbReference>
<comment type="caution">
    <text evidence="2">The sequence shown here is derived from an EMBL/GenBank/DDBJ whole genome shotgun (WGS) entry which is preliminary data.</text>
</comment>
<dbReference type="GO" id="GO:0098970">
    <property type="term" value="P:postsynaptic neurotransmitter receptor diffusion trapping"/>
    <property type="evidence" value="ECO:0007669"/>
    <property type="project" value="TreeGrafter"/>
</dbReference>
<dbReference type="GO" id="GO:0098839">
    <property type="term" value="C:postsynaptic density membrane"/>
    <property type="evidence" value="ECO:0007669"/>
    <property type="project" value="TreeGrafter"/>
</dbReference>
<dbReference type="Proteomes" id="UP001201812">
    <property type="component" value="Unassembled WGS sequence"/>
</dbReference>
<dbReference type="AlphaFoldDB" id="A0AAD4RC72"/>
<dbReference type="PANTHER" id="PTHR12107">
    <property type="entry name" value="VOLTAGE-DEPENDENT CALCIUM CHANNEL GAMMA SUBUNIT"/>
    <property type="match status" value="1"/>
</dbReference>